<accession>A0A8B6MD71</accession>
<proteinExistence type="predicted"/>
<keyword evidence="2" id="KW-1185">Reference proteome</keyword>
<dbReference type="AlphaFoldDB" id="A0A8B6MD71"/>
<reference evidence="1 2" key="1">
    <citation type="submission" date="2019-05" db="EMBL/GenBank/DDBJ databases">
        <authorList>
            <person name="Farhan Ul Haque M."/>
        </authorList>
    </citation>
    <scope>NUCLEOTIDE SEQUENCE [LARGE SCALE GENOMIC DNA]</scope>
    <source>
        <strain evidence="1">2</strain>
    </source>
</reference>
<comment type="caution">
    <text evidence="1">The sequence shown here is derived from an EMBL/GenBank/DDBJ whole genome shotgun (WGS) entry which is preliminary data.</text>
</comment>
<protein>
    <submittedName>
        <fullName evidence="1">Acinetobactin biosynthesis protein</fullName>
    </submittedName>
</protein>
<evidence type="ECO:0000313" key="1">
    <source>
        <dbReference type="EMBL" id="VTZ52519.1"/>
    </source>
</evidence>
<dbReference type="EMBL" id="CABFMQ020000145">
    <property type="protein sequence ID" value="VTZ52519.1"/>
    <property type="molecule type" value="Genomic_DNA"/>
</dbReference>
<name>A0A8B6MD71_METTU</name>
<organism evidence="1 2">
    <name type="scientific">Methylocella tundrae</name>
    <dbReference type="NCBI Taxonomy" id="227605"/>
    <lineage>
        <taxon>Bacteria</taxon>
        <taxon>Pseudomonadati</taxon>
        <taxon>Pseudomonadota</taxon>
        <taxon>Alphaproteobacteria</taxon>
        <taxon>Hyphomicrobiales</taxon>
        <taxon>Beijerinckiaceae</taxon>
        <taxon>Methylocella</taxon>
    </lineage>
</organism>
<sequence>MPERDESTFGLHFEIMENVIDGQHQLSMIITYQSHRFPTATVQSICEKIKATLAQI</sequence>
<evidence type="ECO:0000313" key="2">
    <source>
        <dbReference type="Proteomes" id="UP000485880"/>
    </source>
</evidence>
<gene>
    <name evidence="1" type="ORF">MPC4_820001</name>
</gene>
<dbReference type="Proteomes" id="UP000485880">
    <property type="component" value="Unassembled WGS sequence"/>
</dbReference>